<dbReference type="GO" id="GO:0006284">
    <property type="term" value="P:base-excision repair"/>
    <property type="evidence" value="ECO:0007669"/>
    <property type="project" value="InterPro"/>
</dbReference>
<accession>A0A486XME6</accession>
<keyword evidence="1" id="KW-0326">Glycosidase</keyword>
<dbReference type="PANTHER" id="PTHR30037:SF3">
    <property type="entry name" value="BLR0857 PROTEIN"/>
    <property type="match status" value="1"/>
</dbReference>
<organism evidence="1">
    <name type="scientific">Rheinheimera sp. BAL341</name>
    <dbReference type="NCBI Taxonomy" id="1708203"/>
    <lineage>
        <taxon>Bacteria</taxon>
        <taxon>Pseudomonadati</taxon>
        <taxon>Pseudomonadota</taxon>
        <taxon>Gammaproteobacteria</taxon>
        <taxon>Chromatiales</taxon>
        <taxon>Chromatiaceae</taxon>
        <taxon>Rheinheimera</taxon>
    </lineage>
</organism>
<name>A0A486XME6_9GAMM</name>
<dbReference type="EC" id="3.2.2.20" evidence="1"/>
<dbReference type="Pfam" id="PF03352">
    <property type="entry name" value="Adenine_glyco"/>
    <property type="match status" value="1"/>
</dbReference>
<proteinExistence type="predicted"/>
<dbReference type="AlphaFoldDB" id="A0A486XME6"/>
<dbReference type="SUPFAM" id="SSF48150">
    <property type="entry name" value="DNA-glycosylase"/>
    <property type="match status" value="1"/>
</dbReference>
<keyword evidence="1" id="KW-0378">Hydrolase</keyword>
<dbReference type="EMBL" id="CAAJGR010000078">
    <property type="protein sequence ID" value="VHO02901.1"/>
    <property type="molecule type" value="Genomic_DNA"/>
</dbReference>
<dbReference type="InterPro" id="IPR011257">
    <property type="entry name" value="DNA_glycosylase"/>
</dbReference>
<dbReference type="InterPro" id="IPR005019">
    <property type="entry name" value="Adenine_glyco"/>
</dbReference>
<reference evidence="1" key="1">
    <citation type="submission" date="2019-04" db="EMBL/GenBank/DDBJ databases">
        <authorList>
            <person name="Brambilla D."/>
        </authorList>
    </citation>
    <scope>NUCLEOTIDE SEQUENCE</scope>
    <source>
        <strain evidence="1">BAL1</strain>
    </source>
</reference>
<dbReference type="InterPro" id="IPR052891">
    <property type="entry name" value="DNA-3mA_glycosylase"/>
</dbReference>
<evidence type="ECO:0000313" key="1">
    <source>
        <dbReference type="EMBL" id="VHO02901.1"/>
    </source>
</evidence>
<dbReference type="GO" id="GO:0008725">
    <property type="term" value="F:DNA-3-methyladenine glycosylase activity"/>
    <property type="evidence" value="ECO:0007669"/>
    <property type="project" value="UniProtKB-EC"/>
</dbReference>
<protein>
    <submittedName>
        <fullName evidence="1">DNA-3-methyladenine glycosylase</fullName>
        <ecNumber evidence="1">3.2.2.20</ecNumber>
    </submittedName>
</protein>
<dbReference type="PANTHER" id="PTHR30037">
    <property type="entry name" value="DNA-3-METHYLADENINE GLYCOSYLASE 1"/>
    <property type="match status" value="1"/>
</dbReference>
<sequence>MPYFYLIWVVFVTTAEPFARIYQRAAERKGGAAALEALLGQNISAADLAALPDNLLLGELTKKVFQSGFVWRVVRQKWPGFCEVFFNFDIEKMLLMSDEMLEAKARDERIIRNAAKVFTIRHNAMMIDDIARKHGSFARFIADWPSSDIIGLWAYLKQHGARLGGNTGPYALRAIGKDTFILSTDVEAYLRATKVFDGGINSKRSLQQIQQQFNLWQQQSGRSLAHISQIIALSVGENVVGMQQ</sequence>
<dbReference type="Gene3D" id="1.10.340.30">
    <property type="entry name" value="Hypothetical protein, domain 2"/>
    <property type="match status" value="1"/>
</dbReference>
<gene>
    <name evidence="1" type="ORF">BAL341_1076</name>
</gene>